<evidence type="ECO:0000259" key="4">
    <source>
        <dbReference type="PROSITE" id="PS50119"/>
    </source>
</evidence>
<gene>
    <name evidence="5" type="ORF">ADUPG1_011918</name>
</gene>
<feature type="compositionally biased region" description="Low complexity" evidence="3">
    <location>
        <begin position="328"/>
        <end position="345"/>
    </location>
</feature>
<dbReference type="CDD" id="cd19757">
    <property type="entry name" value="Bbox1"/>
    <property type="match status" value="1"/>
</dbReference>
<dbReference type="InterPro" id="IPR047153">
    <property type="entry name" value="TRIM45/56/19-like"/>
</dbReference>
<feature type="compositionally biased region" description="Basic and acidic residues" evidence="3">
    <location>
        <begin position="23"/>
        <end position="58"/>
    </location>
</feature>
<protein>
    <recommendedName>
        <fullName evidence="4">B box-type domain-containing protein</fullName>
    </recommendedName>
</protein>
<evidence type="ECO:0000313" key="6">
    <source>
        <dbReference type="Proteomes" id="UP001057375"/>
    </source>
</evidence>
<keyword evidence="2" id="KW-0175">Coiled coil</keyword>
<feature type="domain" description="B box-type" evidence="4">
    <location>
        <begin position="124"/>
        <end position="163"/>
    </location>
</feature>
<feature type="coiled-coil region" evidence="2">
    <location>
        <begin position="413"/>
        <end position="458"/>
    </location>
</feature>
<proteinExistence type="predicted"/>
<dbReference type="Pfam" id="PF00643">
    <property type="entry name" value="zf-B_box"/>
    <property type="match status" value="1"/>
</dbReference>
<feature type="compositionally biased region" description="Basic and acidic residues" evidence="3">
    <location>
        <begin position="1"/>
        <end position="16"/>
    </location>
</feature>
<dbReference type="InterPro" id="IPR000315">
    <property type="entry name" value="Znf_B-box"/>
</dbReference>
<dbReference type="PANTHER" id="PTHR25462:SF296">
    <property type="entry name" value="MEIOTIC P26, ISOFORM F"/>
    <property type="match status" value="1"/>
</dbReference>
<organism evidence="5 6">
    <name type="scientific">Aduncisulcus paluster</name>
    <dbReference type="NCBI Taxonomy" id="2918883"/>
    <lineage>
        <taxon>Eukaryota</taxon>
        <taxon>Metamonada</taxon>
        <taxon>Carpediemonas-like organisms</taxon>
        <taxon>Aduncisulcus</taxon>
    </lineage>
</organism>
<keyword evidence="1" id="KW-0862">Zinc</keyword>
<comment type="caution">
    <text evidence="5">The sequence shown here is derived from an EMBL/GenBank/DDBJ whole genome shotgun (WGS) entry which is preliminary data.</text>
</comment>
<feature type="region of interest" description="Disordered" evidence="3">
    <location>
        <begin position="1"/>
        <end position="67"/>
    </location>
</feature>
<accession>A0ABQ5JXL6</accession>
<dbReference type="PANTHER" id="PTHR25462">
    <property type="entry name" value="BONUS, ISOFORM C-RELATED"/>
    <property type="match status" value="1"/>
</dbReference>
<dbReference type="SUPFAM" id="SSF57845">
    <property type="entry name" value="B-box zinc-binding domain"/>
    <property type="match status" value="1"/>
</dbReference>
<name>A0ABQ5JXL6_9EUKA</name>
<dbReference type="SMART" id="SM00336">
    <property type="entry name" value="BBOX"/>
    <property type="match status" value="2"/>
</dbReference>
<evidence type="ECO:0000256" key="2">
    <source>
        <dbReference type="SAM" id="Coils"/>
    </source>
</evidence>
<feature type="compositionally biased region" description="Low complexity" evidence="3">
    <location>
        <begin position="292"/>
        <end position="315"/>
    </location>
</feature>
<dbReference type="Proteomes" id="UP001057375">
    <property type="component" value="Unassembled WGS sequence"/>
</dbReference>
<sequence>MPKDKKDKKKGKDDSKGKKKEKKEKTDKKDKKDKKEKAPKEKKDSKKPKPEEGEKPKAESQPTPAPSGPIIKCESCKSNNAVHFCPECNLCVCDPCSKQIHATPAFAHHELRQLWEVELFRHPCPYHPSSNLQYYCVTCDTAVCSECRMSGTHVGHGHVVIPIEEAFVSKLTLLSGRVHGPLRERRDAIVASISSLEDCMRKVSDQRGIIESRARAEYEGIIQRLRREEGLKISECQHDLDTLRGDLVRIEALTNDISSISLTHSAREFPTSSLGGPSMRFAEKSSFMSQLPRSASLPPATSSSSSIIPPGVRSSLVQPEKSSFMSQLPRSASLPPATSSSSSIIPPGVRSSLVQPGPKLTPFSFLSTLPHLNNEIDALISRSVCDYEETIHKALSIPFKDESAERLMAQEEVKRLTSECHSHKELLQMSEERRKETIKNAEKEMEEWEKLASEMGTTISQTLMHCVFCGCVCEPESVNNTCPMNEDSGRSHFESTRRATVLLSQKPGLSEEDIRAILGSGRHFFVKHSAPMDATGEP</sequence>
<evidence type="ECO:0000256" key="1">
    <source>
        <dbReference type="PROSITE-ProRule" id="PRU00024"/>
    </source>
</evidence>
<evidence type="ECO:0000256" key="3">
    <source>
        <dbReference type="SAM" id="MobiDB-lite"/>
    </source>
</evidence>
<keyword evidence="1" id="KW-0863">Zinc-finger</keyword>
<feature type="compositionally biased region" description="Polar residues" evidence="3">
    <location>
        <begin position="316"/>
        <end position="326"/>
    </location>
</feature>
<keyword evidence="6" id="KW-1185">Reference proteome</keyword>
<feature type="domain" description="B box-type" evidence="4">
    <location>
        <begin position="68"/>
        <end position="114"/>
    </location>
</feature>
<dbReference type="EMBL" id="BQXS01012323">
    <property type="protein sequence ID" value="GKT21505.1"/>
    <property type="molecule type" value="Genomic_DNA"/>
</dbReference>
<evidence type="ECO:0000313" key="5">
    <source>
        <dbReference type="EMBL" id="GKT21505.1"/>
    </source>
</evidence>
<reference evidence="5" key="1">
    <citation type="submission" date="2022-03" db="EMBL/GenBank/DDBJ databases">
        <title>Draft genome sequence of Aduncisulcus paluster, a free-living microaerophilic Fornicata.</title>
        <authorList>
            <person name="Yuyama I."/>
            <person name="Kume K."/>
            <person name="Tamura T."/>
            <person name="Inagaki Y."/>
            <person name="Hashimoto T."/>
        </authorList>
    </citation>
    <scope>NUCLEOTIDE SEQUENCE</scope>
    <source>
        <strain evidence="5">NY0171</strain>
    </source>
</reference>
<dbReference type="PROSITE" id="PS50119">
    <property type="entry name" value="ZF_BBOX"/>
    <property type="match status" value="2"/>
</dbReference>
<dbReference type="Gene3D" id="3.30.160.60">
    <property type="entry name" value="Classic Zinc Finger"/>
    <property type="match status" value="1"/>
</dbReference>
<dbReference type="CDD" id="cd19756">
    <property type="entry name" value="Bbox2"/>
    <property type="match status" value="1"/>
</dbReference>
<keyword evidence="1" id="KW-0479">Metal-binding</keyword>
<feature type="region of interest" description="Disordered" evidence="3">
    <location>
        <begin position="292"/>
        <end position="345"/>
    </location>
</feature>